<evidence type="ECO:0000313" key="3">
    <source>
        <dbReference type="Proteomes" id="UP001199106"/>
    </source>
</evidence>
<feature type="compositionally biased region" description="Acidic residues" evidence="1">
    <location>
        <begin position="563"/>
        <end position="573"/>
    </location>
</feature>
<gene>
    <name evidence="2" type="ORF">G6011_11298</name>
</gene>
<feature type="region of interest" description="Disordered" evidence="1">
    <location>
        <begin position="543"/>
        <end position="669"/>
    </location>
</feature>
<evidence type="ECO:0000313" key="2">
    <source>
        <dbReference type="EMBL" id="KAG9192564.1"/>
    </source>
</evidence>
<accession>A0AAD4NS39</accession>
<feature type="compositionally biased region" description="Basic and acidic residues" evidence="1">
    <location>
        <begin position="76"/>
        <end position="92"/>
    </location>
</feature>
<feature type="compositionally biased region" description="Polar residues" evidence="1">
    <location>
        <begin position="581"/>
        <end position="597"/>
    </location>
</feature>
<organism evidence="2 3">
    <name type="scientific">Alternaria panax</name>
    <dbReference type="NCBI Taxonomy" id="48097"/>
    <lineage>
        <taxon>Eukaryota</taxon>
        <taxon>Fungi</taxon>
        <taxon>Dikarya</taxon>
        <taxon>Ascomycota</taxon>
        <taxon>Pezizomycotina</taxon>
        <taxon>Dothideomycetes</taxon>
        <taxon>Pleosporomycetidae</taxon>
        <taxon>Pleosporales</taxon>
        <taxon>Pleosporineae</taxon>
        <taxon>Pleosporaceae</taxon>
        <taxon>Alternaria</taxon>
        <taxon>Alternaria sect. Panax</taxon>
    </lineage>
</organism>
<feature type="compositionally biased region" description="Basic and acidic residues" evidence="1">
    <location>
        <begin position="110"/>
        <end position="174"/>
    </location>
</feature>
<dbReference type="AlphaFoldDB" id="A0AAD4NS39"/>
<sequence>MPFKFDLEVYEMEAKKQEERRTVEEAEKDEEACMGSNSDSEKAQPSKTLATAKRMPAKKDSQPQSALTEQPRPKKTAKEGLAEIESDNDKLRLARTRKTKSTTAATLALTERKTSATFRHLKEDKPEDSIQADDKNDAQPDPIDKPVKESKNKERKSSDGKTKDGKEKAVKHSNGDTQAQQHEQSTMAGNDYQVTTAMLREKVKFNAKEMLVWGGGLQWLRRKFIESHSKEAVTEYENARKAGKVNLLDVTGYYRMELLENVRLIEELGSGPSAPLVAQSDDRGTRSVSPFSSESDYISHYSNHDYNEARLMLGYIVQRAFKSSSWQVSSEEGTYQYATREDEAIAKPRGFDNAQKLVEDLCQLQMHGGKRFEEAKQTLSSVDVIWSYALDENRMVVAEGNESSSSLSPHAGSKIKLVQVWATFVDRFHIWQTKIDSGTTTPVNLENVLPPTKAGLKDLGRLMILRSPHIARPDSWPYLLAMALLTEKDLRAAEVEVGIAPSGTRFSDIIQSCLSQYQKHAQVEFTEAVHIFWLLQQSLQEEKPGNKTTVPRDSLHAAGSDVDTGDDEDSEHDEDGRFSEKNSGALSKQKNDSGLTSSKHERTPGVNQPDRLVENTKNQPEHEETEGGDAAPGLRSSSKRKPTAIASEQPSTKNLKTTKATEATNAHDD</sequence>
<name>A0AAD4NS39_9PLEO</name>
<feature type="compositionally biased region" description="Basic and acidic residues" evidence="1">
    <location>
        <begin position="611"/>
        <end position="622"/>
    </location>
</feature>
<comment type="caution">
    <text evidence="2">The sequence shown here is derived from an EMBL/GenBank/DDBJ whole genome shotgun (WGS) entry which is preliminary data.</text>
</comment>
<dbReference type="EMBL" id="JAANER010000003">
    <property type="protein sequence ID" value="KAG9192564.1"/>
    <property type="molecule type" value="Genomic_DNA"/>
</dbReference>
<dbReference type="Proteomes" id="UP001199106">
    <property type="component" value="Unassembled WGS sequence"/>
</dbReference>
<reference evidence="2" key="1">
    <citation type="submission" date="2021-07" db="EMBL/GenBank/DDBJ databases">
        <title>Genome Resource of American Ginseng Black Spot Pathogen Alternaria panax.</title>
        <authorList>
            <person name="Qiu C."/>
            <person name="Wang W."/>
            <person name="Liu Z."/>
        </authorList>
    </citation>
    <scope>NUCLEOTIDE SEQUENCE</scope>
    <source>
        <strain evidence="2">BNCC115425</strain>
    </source>
</reference>
<protein>
    <submittedName>
        <fullName evidence="2">Uncharacterized protein</fullName>
    </submittedName>
</protein>
<feature type="compositionally biased region" description="Basic and acidic residues" evidence="1">
    <location>
        <begin position="14"/>
        <end position="25"/>
    </location>
</feature>
<feature type="compositionally biased region" description="Polar residues" evidence="1">
    <location>
        <begin position="175"/>
        <end position="188"/>
    </location>
</feature>
<proteinExistence type="predicted"/>
<feature type="region of interest" description="Disordered" evidence="1">
    <location>
        <begin position="14"/>
        <end position="188"/>
    </location>
</feature>
<keyword evidence="3" id="KW-1185">Reference proteome</keyword>
<feature type="compositionally biased region" description="Polar residues" evidence="1">
    <location>
        <begin position="646"/>
        <end position="669"/>
    </location>
</feature>
<evidence type="ECO:0000256" key="1">
    <source>
        <dbReference type="SAM" id="MobiDB-lite"/>
    </source>
</evidence>